<dbReference type="Proteomes" id="UP000192602">
    <property type="component" value="Unassembled WGS sequence"/>
</dbReference>
<dbReference type="AlphaFoldDB" id="A0A1W1WSA8"/>
<dbReference type="OrthoDB" id="5332853at2"/>
<dbReference type="EMBL" id="FWWZ01000001">
    <property type="protein sequence ID" value="SMC09126.1"/>
    <property type="molecule type" value="Genomic_DNA"/>
</dbReference>
<dbReference type="STRING" id="1069081.SAMN05660197_0928"/>
<evidence type="ECO:0000313" key="2">
    <source>
        <dbReference type="EMBL" id="SMC09126.1"/>
    </source>
</evidence>
<feature type="signal peptide" evidence="1">
    <location>
        <begin position="1"/>
        <end position="23"/>
    </location>
</feature>
<feature type="chain" id="PRO_5013388949" evidence="1">
    <location>
        <begin position="24"/>
        <end position="320"/>
    </location>
</feature>
<dbReference type="RefSeq" id="WP_084275372.1">
    <property type="nucleotide sequence ID" value="NZ_AP026671.1"/>
</dbReference>
<evidence type="ECO:0000256" key="1">
    <source>
        <dbReference type="SAM" id="SignalP"/>
    </source>
</evidence>
<accession>A0A1W1WSA8</accession>
<dbReference type="InterPro" id="IPR025737">
    <property type="entry name" value="FApF"/>
</dbReference>
<name>A0A1W1WSA8_9BACT</name>
<reference evidence="3" key="1">
    <citation type="submission" date="2017-04" db="EMBL/GenBank/DDBJ databases">
        <authorList>
            <person name="Varghese N."/>
            <person name="Submissions S."/>
        </authorList>
    </citation>
    <scope>NUCLEOTIDE SEQUENCE [LARGE SCALE GENOMIC DNA]</scope>
    <source>
        <strain evidence="3">DSM 16512</strain>
    </source>
</reference>
<sequence length="320" mass="35614">MNKKFIVATILACHTTLSPSLFAQVIPGINSKGGAMVVPEGKLKMAMKHIYFQRKHMFDGSHEVTNKENLDATANITLMVFRYGIVNNGDIRLMIPYKRIDATAKLGPNNVAIDNSGIGDIAIIGKYVLLPMKQYGYQVAVEAGVKFPTGKTDKGFKKAPPFAQNIATPLPTQPGTGGAEYKFGLGFSKILSNTWRVDAHTMYTYRPKAKHDYDFGNEITFDIGTTKAITKNINIGLEYNFKYNSKTNMGNDTNPILRSKLPFKAFSGSAGYITPQIEFLPFDKPKLHIGVGVSFLAHYNLKEYQPLEKRRVVLRIGYLF</sequence>
<gene>
    <name evidence="2" type="ORF">SAMN05660197_0928</name>
</gene>
<evidence type="ECO:0000313" key="3">
    <source>
        <dbReference type="Proteomes" id="UP000192602"/>
    </source>
</evidence>
<dbReference type="Pfam" id="PF13557">
    <property type="entry name" value="Phenol_MetA_deg"/>
    <property type="match status" value="1"/>
</dbReference>
<protein>
    <submittedName>
        <fullName evidence="2">Putative MetA-pathway of phenol degradation</fullName>
    </submittedName>
</protein>
<proteinExistence type="predicted"/>
<keyword evidence="3" id="KW-1185">Reference proteome</keyword>
<keyword evidence="1" id="KW-0732">Signal</keyword>
<organism evidence="2 3">
    <name type="scientific">Nitratiruptor tergarcus DSM 16512</name>
    <dbReference type="NCBI Taxonomy" id="1069081"/>
    <lineage>
        <taxon>Bacteria</taxon>
        <taxon>Pseudomonadati</taxon>
        <taxon>Campylobacterota</taxon>
        <taxon>Epsilonproteobacteria</taxon>
        <taxon>Nautiliales</taxon>
        <taxon>Nitratiruptoraceae</taxon>
        <taxon>Nitratiruptor</taxon>
    </lineage>
</organism>